<organism evidence="1 2">
    <name type="scientific">Vaccinium darrowii</name>
    <dbReference type="NCBI Taxonomy" id="229202"/>
    <lineage>
        <taxon>Eukaryota</taxon>
        <taxon>Viridiplantae</taxon>
        <taxon>Streptophyta</taxon>
        <taxon>Embryophyta</taxon>
        <taxon>Tracheophyta</taxon>
        <taxon>Spermatophyta</taxon>
        <taxon>Magnoliopsida</taxon>
        <taxon>eudicotyledons</taxon>
        <taxon>Gunneridae</taxon>
        <taxon>Pentapetalae</taxon>
        <taxon>asterids</taxon>
        <taxon>Ericales</taxon>
        <taxon>Ericaceae</taxon>
        <taxon>Vaccinioideae</taxon>
        <taxon>Vaccinieae</taxon>
        <taxon>Vaccinium</taxon>
    </lineage>
</organism>
<sequence length="108" mass="11959">MATLLLQTQLGKKKIIVDLNANDDNEVQFLYSSPSCKKTRFEIEHNPYPLPVSNSEHCHPILPPEVLDRWGSALCEFVFLASTKFYCPFKDCLALMIDNGGGGGEAVA</sequence>
<comment type="caution">
    <text evidence="1">The sequence shown here is derived from an EMBL/GenBank/DDBJ whole genome shotgun (WGS) entry which is preliminary data.</text>
</comment>
<name>A0ACB7YZJ9_9ERIC</name>
<proteinExistence type="predicted"/>
<dbReference type="EMBL" id="CM037153">
    <property type="protein sequence ID" value="KAH7858743.1"/>
    <property type="molecule type" value="Genomic_DNA"/>
</dbReference>
<keyword evidence="2" id="KW-1185">Reference proteome</keyword>
<reference evidence="1 2" key="1">
    <citation type="journal article" date="2021" name="Hortic Res">
        <title>High-quality reference genome and annotation aids understanding of berry development for evergreen blueberry (Vaccinium darrowii).</title>
        <authorList>
            <person name="Yu J."/>
            <person name="Hulse-Kemp A.M."/>
            <person name="Babiker E."/>
            <person name="Staton M."/>
        </authorList>
    </citation>
    <scope>NUCLEOTIDE SEQUENCE [LARGE SCALE GENOMIC DNA]</scope>
    <source>
        <strain evidence="2">cv. NJ 8807/NJ 8810</strain>
        <tissue evidence="1">Young leaf</tissue>
    </source>
</reference>
<dbReference type="Proteomes" id="UP000828048">
    <property type="component" value="Chromosome 3"/>
</dbReference>
<gene>
    <name evidence="1" type="ORF">Vadar_027480</name>
</gene>
<accession>A0ACB7YZJ9</accession>
<protein>
    <submittedName>
        <fullName evidence="1">Uncharacterized protein</fullName>
    </submittedName>
</protein>
<evidence type="ECO:0000313" key="2">
    <source>
        <dbReference type="Proteomes" id="UP000828048"/>
    </source>
</evidence>
<evidence type="ECO:0000313" key="1">
    <source>
        <dbReference type="EMBL" id="KAH7858743.1"/>
    </source>
</evidence>